<evidence type="ECO:0000313" key="2">
    <source>
        <dbReference type="Proteomes" id="UP001642540"/>
    </source>
</evidence>
<sequence length="91" mass="10198">MCGGGCGSGSGSSSSKCACLQQLVADPCYQKLCCNQRRKVCYKPFIPSYERCDEEIKMGKLLGFDYQRRWFCERNVWMCKVYGQCGGGCCC</sequence>
<dbReference type="EMBL" id="CAXLJM020000057">
    <property type="protein sequence ID" value="CAL8118427.1"/>
    <property type="molecule type" value="Genomic_DNA"/>
</dbReference>
<proteinExistence type="predicted"/>
<protein>
    <submittedName>
        <fullName evidence="1">Uncharacterized protein</fullName>
    </submittedName>
</protein>
<comment type="caution">
    <text evidence="1">The sequence shown here is derived from an EMBL/GenBank/DDBJ whole genome shotgun (WGS) entry which is preliminary data.</text>
</comment>
<reference evidence="1 2" key="1">
    <citation type="submission" date="2024-08" db="EMBL/GenBank/DDBJ databases">
        <authorList>
            <person name="Cucini C."/>
            <person name="Frati F."/>
        </authorList>
    </citation>
    <scope>NUCLEOTIDE SEQUENCE [LARGE SCALE GENOMIC DNA]</scope>
</reference>
<organism evidence="1 2">
    <name type="scientific">Orchesella dallaii</name>
    <dbReference type="NCBI Taxonomy" id="48710"/>
    <lineage>
        <taxon>Eukaryota</taxon>
        <taxon>Metazoa</taxon>
        <taxon>Ecdysozoa</taxon>
        <taxon>Arthropoda</taxon>
        <taxon>Hexapoda</taxon>
        <taxon>Collembola</taxon>
        <taxon>Entomobryomorpha</taxon>
        <taxon>Entomobryoidea</taxon>
        <taxon>Orchesellidae</taxon>
        <taxon>Orchesellinae</taxon>
        <taxon>Orchesella</taxon>
    </lineage>
</organism>
<keyword evidence="2" id="KW-1185">Reference proteome</keyword>
<evidence type="ECO:0000313" key="1">
    <source>
        <dbReference type="EMBL" id="CAL8118427.1"/>
    </source>
</evidence>
<dbReference type="Proteomes" id="UP001642540">
    <property type="component" value="Unassembled WGS sequence"/>
</dbReference>
<name>A0ABP1R2T9_9HEXA</name>
<accession>A0ABP1R2T9</accession>
<gene>
    <name evidence="1" type="ORF">ODALV1_LOCUS18128</name>
</gene>